<gene>
    <name evidence="1" type="ORF">RZS32_012865</name>
</gene>
<proteinExistence type="predicted"/>
<name>A0ABZ2TC99_9RHOB</name>
<dbReference type="EMBL" id="CP146606">
    <property type="protein sequence ID" value="WYK17301.1"/>
    <property type="molecule type" value="Genomic_DNA"/>
</dbReference>
<evidence type="ECO:0000313" key="2">
    <source>
        <dbReference type="Proteomes" id="UP001281305"/>
    </source>
</evidence>
<sequence>MAKLTNWMMNEGRRSGDPIKVVSHFCSSLIDAGVPLWRANIGQRFANPLLIAWGVVWKPEETEVYDVMHEVTLTDSYVGSSFEYIMEHKRPLHKSLRQLDTESDHISYLEFAEMGGTDYYATLLYYGDGSLHGCTFVTRDRDGFLPQPWR</sequence>
<accession>A0ABZ2TC99</accession>
<reference evidence="1 2" key="1">
    <citation type="submission" date="2024-02" db="EMBL/GenBank/DDBJ databases">
        <title>Roseovarius strain W115 nov., isolated from a marine algae.</title>
        <authorList>
            <person name="Lee M.W."/>
            <person name="Lee J.K."/>
            <person name="Kim J.M."/>
            <person name="Choi D.G."/>
            <person name="Baek J.H."/>
            <person name="Bayburt H."/>
            <person name="Jung J.J."/>
            <person name="Han D.M."/>
            <person name="Jeon C.O."/>
        </authorList>
    </citation>
    <scope>NUCLEOTIDE SEQUENCE [LARGE SCALE GENOMIC DNA]</scope>
    <source>
        <strain evidence="1 2">W115</strain>
    </source>
</reference>
<evidence type="ECO:0000313" key="1">
    <source>
        <dbReference type="EMBL" id="WYK17301.1"/>
    </source>
</evidence>
<dbReference type="Proteomes" id="UP001281305">
    <property type="component" value="Chromosome"/>
</dbReference>
<organism evidence="1 2">
    <name type="scientific">Roseovarius rhodophyticola</name>
    <dbReference type="NCBI Taxonomy" id="3080827"/>
    <lineage>
        <taxon>Bacteria</taxon>
        <taxon>Pseudomonadati</taxon>
        <taxon>Pseudomonadota</taxon>
        <taxon>Alphaproteobacteria</taxon>
        <taxon>Rhodobacterales</taxon>
        <taxon>Roseobacteraceae</taxon>
        <taxon>Roseovarius</taxon>
    </lineage>
</organism>
<keyword evidence="2" id="KW-1185">Reference proteome</keyword>
<dbReference type="RefSeq" id="WP_339106657.1">
    <property type="nucleotide sequence ID" value="NZ_CP146606.1"/>
</dbReference>
<protein>
    <submittedName>
        <fullName evidence="1">Uncharacterized protein</fullName>
    </submittedName>
</protein>